<feature type="compositionally biased region" description="Gly residues" evidence="3">
    <location>
        <begin position="280"/>
        <end position="289"/>
    </location>
</feature>
<reference evidence="5 6" key="2">
    <citation type="journal article" date="2012" name="Open Biol.">
        <title>Characteristics of nucleosomes and linker DNA regions on the genome of the basidiomycete Mixia osmundae revealed by mono- and dinucleosome mapping.</title>
        <authorList>
            <person name="Nishida H."/>
            <person name="Kondo S."/>
            <person name="Matsumoto T."/>
            <person name="Suzuki Y."/>
            <person name="Yoshikawa H."/>
            <person name="Taylor T.D."/>
            <person name="Sugiyama J."/>
        </authorList>
    </citation>
    <scope>NUCLEOTIDE SEQUENCE [LARGE SCALE GENOMIC DNA]</scope>
    <source>
        <strain evidence="6">CBS 9802 / IAM 14324 / JCM 22182 / KY 12970</strain>
    </source>
</reference>
<gene>
    <name evidence="5" type="primary">Mo06087</name>
    <name evidence="5" type="ORF">E5Q_06087</name>
</gene>
<dbReference type="CDD" id="cd00590">
    <property type="entry name" value="RRM_SF"/>
    <property type="match status" value="1"/>
</dbReference>
<feature type="domain" description="RRM" evidence="4">
    <location>
        <begin position="305"/>
        <end position="381"/>
    </location>
</feature>
<dbReference type="eggNOG" id="KOG0118">
    <property type="taxonomic scope" value="Eukaryota"/>
</dbReference>
<dbReference type="FunCoup" id="G7E9S1">
    <property type="interactions" value="258"/>
</dbReference>
<dbReference type="InterPro" id="IPR012677">
    <property type="entry name" value="Nucleotide-bd_a/b_plait_sf"/>
</dbReference>
<dbReference type="HOGENOM" id="CLU_026447_1_2_1"/>
<dbReference type="InterPro" id="IPR035979">
    <property type="entry name" value="RBD_domain_sf"/>
</dbReference>
<dbReference type="PROSITE" id="PS50102">
    <property type="entry name" value="RRM"/>
    <property type="match status" value="3"/>
</dbReference>
<dbReference type="InterPro" id="IPR000504">
    <property type="entry name" value="RRM_dom"/>
</dbReference>
<dbReference type="InParanoid" id="G7E9S1"/>
<evidence type="ECO:0000313" key="6">
    <source>
        <dbReference type="Proteomes" id="UP000009131"/>
    </source>
</evidence>
<keyword evidence="1 2" id="KW-0694">RNA-binding</keyword>
<protein>
    <recommendedName>
        <fullName evidence="4">RRM domain-containing protein</fullName>
    </recommendedName>
</protein>
<dbReference type="SMART" id="SM00360">
    <property type="entry name" value="RRM"/>
    <property type="match status" value="3"/>
</dbReference>
<feature type="region of interest" description="Disordered" evidence="3">
    <location>
        <begin position="1"/>
        <end position="79"/>
    </location>
</feature>
<comment type="caution">
    <text evidence="5">The sequence shown here is derived from an EMBL/GenBank/DDBJ whole genome shotgun (WGS) entry which is preliminary data.</text>
</comment>
<dbReference type="GO" id="GO:0003729">
    <property type="term" value="F:mRNA binding"/>
    <property type="evidence" value="ECO:0007669"/>
    <property type="project" value="TreeGrafter"/>
</dbReference>
<dbReference type="InterPro" id="IPR050374">
    <property type="entry name" value="RRT5_SRSF_SR"/>
</dbReference>
<proteinExistence type="predicted"/>
<dbReference type="OMA" id="TNAADAW"/>
<dbReference type="EMBL" id="BABT02000220">
    <property type="protein sequence ID" value="GAA99390.1"/>
    <property type="molecule type" value="Genomic_DNA"/>
</dbReference>
<evidence type="ECO:0000256" key="2">
    <source>
        <dbReference type="PROSITE-ProRule" id="PRU00176"/>
    </source>
</evidence>
<dbReference type="PANTHER" id="PTHR23003">
    <property type="entry name" value="RNA RECOGNITION MOTIF RRM DOMAIN CONTAINING PROTEIN"/>
    <property type="match status" value="1"/>
</dbReference>
<dbReference type="Pfam" id="PF00076">
    <property type="entry name" value="RRM_1"/>
    <property type="match status" value="3"/>
</dbReference>
<evidence type="ECO:0000256" key="1">
    <source>
        <dbReference type="ARBA" id="ARBA00022884"/>
    </source>
</evidence>
<accession>G7E9S1</accession>
<feature type="domain" description="RRM" evidence="4">
    <location>
        <begin position="78"/>
        <end position="155"/>
    </location>
</feature>
<sequence length="392" mass="43321">MDRPRSDDRRDDRYESDYRPSRRSPSPRRERSPPRRSRSPYSRSYRDDDRDRDRPPRDSHRDRDYDSRRPARGANKEHRVYVGNLSYQVRHADLKDFARDVGKVVNAEVLMTPNGMSKGCGLIEFETEGDARRAIKELNESSLLGRPVFVREDRVDDPHPGGGARSVRGLVFPRSGAFAPSGGAPPSKQLIVSGLSDAVGWQDLKDLFRECGDVIRADVHLDEDGRPRGSGMVLFSSAGDARAAIEQFDGMEINGMKLTVKEDRVRGSGPPTRGAYPVRGGRGGGGSFGSGEPRPDRFANIDPSPQIFVKNLPWSTANEDLVELFQTVGTVLHAEATQENGRAKGTGVVEFATADDAQTAITKFQGYSYGGRPLVLAFNARTVDFTKLERAA</sequence>
<dbReference type="GO" id="GO:0005737">
    <property type="term" value="C:cytoplasm"/>
    <property type="evidence" value="ECO:0007669"/>
    <property type="project" value="TreeGrafter"/>
</dbReference>
<dbReference type="Proteomes" id="UP000009131">
    <property type="component" value="Unassembled WGS sequence"/>
</dbReference>
<dbReference type="Gene3D" id="3.30.70.330">
    <property type="match status" value="3"/>
</dbReference>
<feature type="compositionally biased region" description="Basic and acidic residues" evidence="3">
    <location>
        <begin position="44"/>
        <end position="79"/>
    </location>
</feature>
<feature type="domain" description="RRM" evidence="4">
    <location>
        <begin position="188"/>
        <end position="265"/>
    </location>
</feature>
<dbReference type="GO" id="GO:0005634">
    <property type="term" value="C:nucleus"/>
    <property type="evidence" value="ECO:0007669"/>
    <property type="project" value="TreeGrafter"/>
</dbReference>
<dbReference type="OrthoDB" id="1049195at2759"/>
<evidence type="ECO:0000313" key="5">
    <source>
        <dbReference type="EMBL" id="GAA99390.1"/>
    </source>
</evidence>
<evidence type="ECO:0000256" key="3">
    <source>
        <dbReference type="SAM" id="MobiDB-lite"/>
    </source>
</evidence>
<reference evidence="5 6" key="1">
    <citation type="journal article" date="2011" name="J. Gen. Appl. Microbiol.">
        <title>Draft genome sequencing of the enigmatic basidiomycete Mixia osmundae.</title>
        <authorList>
            <person name="Nishida H."/>
            <person name="Nagatsuka Y."/>
            <person name="Sugiyama J."/>
        </authorList>
    </citation>
    <scope>NUCLEOTIDE SEQUENCE [LARGE SCALE GENOMIC DNA]</scope>
    <source>
        <strain evidence="6">CBS 9802 / IAM 14324 / JCM 22182 / KY 12970</strain>
    </source>
</reference>
<evidence type="ECO:0000259" key="4">
    <source>
        <dbReference type="PROSITE" id="PS50102"/>
    </source>
</evidence>
<feature type="compositionally biased region" description="Basic and acidic residues" evidence="3">
    <location>
        <begin position="1"/>
        <end position="20"/>
    </location>
</feature>
<dbReference type="RefSeq" id="XP_014568624.1">
    <property type="nucleotide sequence ID" value="XM_014713138.1"/>
</dbReference>
<dbReference type="STRING" id="764103.G7E9S1"/>
<dbReference type="PANTHER" id="PTHR23003:SF3">
    <property type="entry name" value="FI21236P1-RELATED"/>
    <property type="match status" value="1"/>
</dbReference>
<dbReference type="GO" id="GO:1990904">
    <property type="term" value="C:ribonucleoprotein complex"/>
    <property type="evidence" value="ECO:0007669"/>
    <property type="project" value="TreeGrafter"/>
</dbReference>
<name>G7E9S1_MIXOS</name>
<organism evidence="5 6">
    <name type="scientific">Mixia osmundae (strain CBS 9802 / IAM 14324 / JCM 22182 / KY 12970)</name>
    <dbReference type="NCBI Taxonomy" id="764103"/>
    <lineage>
        <taxon>Eukaryota</taxon>
        <taxon>Fungi</taxon>
        <taxon>Dikarya</taxon>
        <taxon>Basidiomycota</taxon>
        <taxon>Pucciniomycotina</taxon>
        <taxon>Mixiomycetes</taxon>
        <taxon>Mixiales</taxon>
        <taxon>Mixiaceae</taxon>
        <taxon>Mixia</taxon>
    </lineage>
</organism>
<dbReference type="SUPFAM" id="SSF54928">
    <property type="entry name" value="RNA-binding domain, RBD"/>
    <property type="match status" value="3"/>
</dbReference>
<feature type="region of interest" description="Disordered" evidence="3">
    <location>
        <begin position="263"/>
        <end position="296"/>
    </location>
</feature>
<keyword evidence="6" id="KW-1185">Reference proteome</keyword>
<dbReference type="AlphaFoldDB" id="G7E9S1"/>